<protein>
    <recommendedName>
        <fullName evidence="3">Zn(2)-C6 fungal-type domain-containing protein</fullName>
    </recommendedName>
</protein>
<dbReference type="Gene3D" id="4.10.240.10">
    <property type="entry name" value="Zn(2)-C6 fungal-type DNA-binding domain"/>
    <property type="match status" value="1"/>
</dbReference>
<sequence length="422" mass="45169">MYPYQMSNFTSGALAPANIGMGPGSDGPPPPKRPYHSPNKGCGRGRGKRSRTGCFECRKRKVKCSEEKPTCARCEANSKVCCYPEHSIAHRARPPRGIAPDKSTSSAPTVPAPAQDNKYTASVKQYLAPYQKYPSVVQSTPGKLDNHHTVGEMASSKTDRRTTDQNQDLSQITMQEYQAQLMQAIEDADFRGPTNYIPPSINTTASHGHPTQNGYSGPAYNFTQAGFTGASEWNQMSYNQWHTVWGVGPQCSYPTSGNATVHNAPADAGFAHFDDSNGHESDADAEGDLDDDMTHKYITLDGATYAACAPVSTDYHQTAMPYFEYADNTASASTGASHNDEATPPAIPPPVGAVASLDGASFHFVPKNNHSDVVASMSDAENDDAPLQDPFEASPVRSGAATPNSDVNIAGDTFIATAYDTP</sequence>
<proteinExistence type="predicted"/>
<keyword evidence="1" id="KW-0539">Nucleus</keyword>
<dbReference type="Proteomes" id="UP000799766">
    <property type="component" value="Unassembled WGS sequence"/>
</dbReference>
<organism evidence="4 5">
    <name type="scientific">Lineolata rhizophorae</name>
    <dbReference type="NCBI Taxonomy" id="578093"/>
    <lineage>
        <taxon>Eukaryota</taxon>
        <taxon>Fungi</taxon>
        <taxon>Dikarya</taxon>
        <taxon>Ascomycota</taxon>
        <taxon>Pezizomycotina</taxon>
        <taxon>Dothideomycetes</taxon>
        <taxon>Dothideomycetes incertae sedis</taxon>
        <taxon>Lineolatales</taxon>
        <taxon>Lineolataceae</taxon>
        <taxon>Lineolata</taxon>
    </lineage>
</organism>
<dbReference type="PROSITE" id="PS00463">
    <property type="entry name" value="ZN2_CY6_FUNGAL_1"/>
    <property type="match status" value="1"/>
</dbReference>
<dbReference type="PROSITE" id="PS50048">
    <property type="entry name" value="ZN2_CY6_FUNGAL_2"/>
    <property type="match status" value="1"/>
</dbReference>
<dbReference type="EMBL" id="MU001682">
    <property type="protein sequence ID" value="KAF2456985.1"/>
    <property type="molecule type" value="Genomic_DNA"/>
</dbReference>
<gene>
    <name evidence="4" type="ORF">BDY21DRAFT_364513</name>
</gene>
<dbReference type="Pfam" id="PF00172">
    <property type="entry name" value="Zn_clus"/>
    <property type="match status" value="1"/>
</dbReference>
<dbReference type="OrthoDB" id="5069333at2759"/>
<dbReference type="GO" id="GO:0005634">
    <property type="term" value="C:nucleus"/>
    <property type="evidence" value="ECO:0007669"/>
    <property type="project" value="TreeGrafter"/>
</dbReference>
<evidence type="ECO:0000313" key="5">
    <source>
        <dbReference type="Proteomes" id="UP000799766"/>
    </source>
</evidence>
<name>A0A6A6NZ09_9PEZI</name>
<evidence type="ECO:0000256" key="1">
    <source>
        <dbReference type="ARBA" id="ARBA00023242"/>
    </source>
</evidence>
<keyword evidence="5" id="KW-1185">Reference proteome</keyword>
<dbReference type="CDD" id="cd00067">
    <property type="entry name" value="GAL4"/>
    <property type="match status" value="1"/>
</dbReference>
<dbReference type="InterPro" id="IPR036864">
    <property type="entry name" value="Zn2-C6_fun-type_DNA-bd_sf"/>
</dbReference>
<dbReference type="PANTHER" id="PTHR37534:SF7">
    <property type="entry name" value="TRANSCRIPTIONAL ACTIVATOR PROTEIN UGA3"/>
    <property type="match status" value="1"/>
</dbReference>
<feature type="region of interest" description="Disordered" evidence="2">
    <location>
        <begin position="15"/>
        <end position="51"/>
    </location>
</feature>
<dbReference type="AlphaFoldDB" id="A0A6A6NZ09"/>
<dbReference type="GO" id="GO:0045944">
    <property type="term" value="P:positive regulation of transcription by RNA polymerase II"/>
    <property type="evidence" value="ECO:0007669"/>
    <property type="project" value="TreeGrafter"/>
</dbReference>
<reference evidence="4" key="1">
    <citation type="journal article" date="2020" name="Stud. Mycol.">
        <title>101 Dothideomycetes genomes: a test case for predicting lifestyles and emergence of pathogens.</title>
        <authorList>
            <person name="Haridas S."/>
            <person name="Albert R."/>
            <person name="Binder M."/>
            <person name="Bloem J."/>
            <person name="Labutti K."/>
            <person name="Salamov A."/>
            <person name="Andreopoulos B."/>
            <person name="Baker S."/>
            <person name="Barry K."/>
            <person name="Bills G."/>
            <person name="Bluhm B."/>
            <person name="Cannon C."/>
            <person name="Castanera R."/>
            <person name="Culley D."/>
            <person name="Daum C."/>
            <person name="Ezra D."/>
            <person name="Gonzalez J."/>
            <person name="Henrissat B."/>
            <person name="Kuo A."/>
            <person name="Liang C."/>
            <person name="Lipzen A."/>
            <person name="Lutzoni F."/>
            <person name="Magnuson J."/>
            <person name="Mondo S."/>
            <person name="Nolan M."/>
            <person name="Ohm R."/>
            <person name="Pangilinan J."/>
            <person name="Park H.-J."/>
            <person name="Ramirez L."/>
            <person name="Alfaro M."/>
            <person name="Sun H."/>
            <person name="Tritt A."/>
            <person name="Yoshinaga Y."/>
            <person name="Zwiers L.-H."/>
            <person name="Turgeon B."/>
            <person name="Goodwin S."/>
            <person name="Spatafora J."/>
            <person name="Crous P."/>
            <person name="Grigoriev I."/>
        </authorList>
    </citation>
    <scope>NUCLEOTIDE SEQUENCE</scope>
    <source>
        <strain evidence="4">ATCC 16933</strain>
    </source>
</reference>
<feature type="domain" description="Zn(2)-C6 fungal-type" evidence="3">
    <location>
        <begin position="53"/>
        <end position="83"/>
    </location>
</feature>
<evidence type="ECO:0000313" key="4">
    <source>
        <dbReference type="EMBL" id="KAF2456985.1"/>
    </source>
</evidence>
<dbReference type="SMART" id="SM00066">
    <property type="entry name" value="GAL4"/>
    <property type="match status" value="1"/>
</dbReference>
<accession>A0A6A6NZ09</accession>
<dbReference type="PANTHER" id="PTHR37534">
    <property type="entry name" value="TRANSCRIPTIONAL ACTIVATOR PROTEIN UGA3"/>
    <property type="match status" value="1"/>
</dbReference>
<dbReference type="InterPro" id="IPR001138">
    <property type="entry name" value="Zn2Cys6_DnaBD"/>
</dbReference>
<dbReference type="SUPFAM" id="SSF57701">
    <property type="entry name" value="Zn2/Cys6 DNA-binding domain"/>
    <property type="match status" value="1"/>
</dbReference>
<dbReference type="GO" id="GO:0000976">
    <property type="term" value="F:transcription cis-regulatory region binding"/>
    <property type="evidence" value="ECO:0007669"/>
    <property type="project" value="TreeGrafter"/>
</dbReference>
<feature type="region of interest" description="Disordered" evidence="2">
    <location>
        <begin position="93"/>
        <end position="117"/>
    </location>
</feature>
<evidence type="ECO:0000256" key="2">
    <source>
        <dbReference type="SAM" id="MobiDB-lite"/>
    </source>
</evidence>
<evidence type="ECO:0000259" key="3">
    <source>
        <dbReference type="PROSITE" id="PS50048"/>
    </source>
</evidence>
<dbReference type="GO" id="GO:0008270">
    <property type="term" value="F:zinc ion binding"/>
    <property type="evidence" value="ECO:0007669"/>
    <property type="project" value="InterPro"/>
</dbReference>
<dbReference type="GO" id="GO:0000981">
    <property type="term" value="F:DNA-binding transcription factor activity, RNA polymerase II-specific"/>
    <property type="evidence" value="ECO:0007669"/>
    <property type="project" value="InterPro"/>
</dbReference>